<evidence type="ECO:0000256" key="1">
    <source>
        <dbReference type="ARBA" id="ARBA00004496"/>
    </source>
</evidence>
<dbReference type="InterPro" id="IPR036968">
    <property type="entry name" value="Enolpyruvate_Tfrase_sf"/>
</dbReference>
<dbReference type="GO" id="GO:0008360">
    <property type="term" value="P:regulation of cell shape"/>
    <property type="evidence" value="ECO:0007669"/>
    <property type="project" value="UniProtKB-KW"/>
</dbReference>
<evidence type="ECO:0000256" key="10">
    <source>
        <dbReference type="ARBA" id="ARBA00038367"/>
    </source>
</evidence>
<evidence type="ECO:0000256" key="9">
    <source>
        <dbReference type="ARBA" id="ARBA00023316"/>
    </source>
</evidence>
<protein>
    <recommendedName>
        <fullName evidence="12">UDP-N-acetylglucosamine 1-carboxyvinyltransferase</fullName>
        <ecNumber evidence="11">2.5.1.7</ecNumber>
    </recommendedName>
    <alternativeName>
        <fullName evidence="13">Enoylpyruvate transferase</fullName>
    </alternativeName>
    <alternativeName>
        <fullName evidence="14">UDP-N-acetylglucosamine enolpyruvyl transferase</fullName>
    </alternativeName>
</protein>
<dbReference type="EC" id="2.5.1.7" evidence="11"/>
<evidence type="ECO:0000256" key="2">
    <source>
        <dbReference type="ARBA" id="ARBA00004752"/>
    </source>
</evidence>
<evidence type="ECO:0000256" key="7">
    <source>
        <dbReference type="ARBA" id="ARBA00022984"/>
    </source>
</evidence>
<comment type="catalytic activity">
    <reaction evidence="15">
        <text>phosphoenolpyruvate + UDP-N-acetyl-alpha-D-glucosamine = UDP-N-acetyl-3-O-(1-carboxyvinyl)-alpha-D-glucosamine + phosphate</text>
        <dbReference type="Rhea" id="RHEA:18681"/>
        <dbReference type="ChEBI" id="CHEBI:43474"/>
        <dbReference type="ChEBI" id="CHEBI:57705"/>
        <dbReference type="ChEBI" id="CHEBI:58702"/>
        <dbReference type="ChEBI" id="CHEBI:68483"/>
        <dbReference type="EC" id="2.5.1.7"/>
    </reaction>
</comment>
<dbReference type="GO" id="GO:0005737">
    <property type="term" value="C:cytoplasm"/>
    <property type="evidence" value="ECO:0007669"/>
    <property type="project" value="UniProtKB-SubCell"/>
</dbReference>
<keyword evidence="8" id="KW-0131">Cell cycle</keyword>
<evidence type="ECO:0000256" key="5">
    <source>
        <dbReference type="ARBA" id="ARBA00022679"/>
    </source>
</evidence>
<dbReference type="GO" id="GO:0071555">
    <property type="term" value="P:cell wall organization"/>
    <property type="evidence" value="ECO:0007669"/>
    <property type="project" value="UniProtKB-KW"/>
</dbReference>
<name>A0A2H0R6R0_9BACT</name>
<evidence type="ECO:0000256" key="11">
    <source>
        <dbReference type="ARBA" id="ARBA00039108"/>
    </source>
</evidence>
<comment type="similarity">
    <text evidence="10">Belongs to the EPSP synthase family. MurA subfamily.</text>
</comment>
<evidence type="ECO:0000256" key="15">
    <source>
        <dbReference type="ARBA" id="ARBA00047527"/>
    </source>
</evidence>
<feature type="domain" description="Enolpyruvate transferase" evidence="16">
    <location>
        <begin position="3"/>
        <end position="275"/>
    </location>
</feature>
<keyword evidence="9" id="KW-0961">Cell wall biogenesis/degradation</keyword>
<dbReference type="PANTHER" id="PTHR43783:SF1">
    <property type="entry name" value="UDP-N-ACETYLGLUCOSAMINE 1-CARBOXYVINYLTRANSFERASE"/>
    <property type="match status" value="1"/>
</dbReference>
<reference evidence="17 18" key="1">
    <citation type="submission" date="2017-09" db="EMBL/GenBank/DDBJ databases">
        <title>Depth-based differentiation of microbial function through sediment-hosted aquifers and enrichment of novel symbionts in the deep terrestrial subsurface.</title>
        <authorList>
            <person name="Probst A.J."/>
            <person name="Ladd B."/>
            <person name="Jarett J.K."/>
            <person name="Geller-Mcgrath D.E."/>
            <person name="Sieber C.M."/>
            <person name="Emerson J.B."/>
            <person name="Anantharaman K."/>
            <person name="Thomas B.C."/>
            <person name="Malmstrom R."/>
            <person name="Stieglmeier M."/>
            <person name="Klingl A."/>
            <person name="Woyke T."/>
            <person name="Ryan C.M."/>
            <person name="Banfield J.F."/>
        </authorList>
    </citation>
    <scope>NUCLEOTIDE SEQUENCE [LARGE SCALE GENOMIC DNA]</scope>
    <source>
        <strain evidence="17">CG10_big_fil_rev_8_21_14_0_10_46_23</strain>
    </source>
</reference>
<dbReference type="Pfam" id="PF00275">
    <property type="entry name" value="EPSP_synthase"/>
    <property type="match status" value="1"/>
</dbReference>
<dbReference type="SUPFAM" id="SSF55205">
    <property type="entry name" value="EPT/RTPC-like"/>
    <property type="match status" value="1"/>
</dbReference>
<dbReference type="Gene3D" id="3.65.10.10">
    <property type="entry name" value="Enolpyruvate transferase domain"/>
    <property type="match status" value="2"/>
</dbReference>
<dbReference type="AlphaFoldDB" id="A0A2H0R6R0"/>
<evidence type="ECO:0000256" key="12">
    <source>
        <dbReference type="ARBA" id="ARBA00039754"/>
    </source>
</evidence>
<evidence type="ECO:0000313" key="18">
    <source>
        <dbReference type="Proteomes" id="UP000230232"/>
    </source>
</evidence>
<dbReference type="EMBL" id="PCXO01000005">
    <property type="protein sequence ID" value="PIR41515.1"/>
    <property type="molecule type" value="Genomic_DNA"/>
</dbReference>
<evidence type="ECO:0000256" key="13">
    <source>
        <dbReference type="ARBA" id="ARBA00042443"/>
    </source>
</evidence>
<comment type="caution">
    <text evidence="17">The sequence shown here is derived from an EMBL/GenBank/DDBJ whole genome shotgun (WGS) entry which is preliminary data.</text>
</comment>
<dbReference type="InterPro" id="IPR001986">
    <property type="entry name" value="Enolpyruvate_Tfrase_dom"/>
</dbReference>
<dbReference type="InterPro" id="IPR050068">
    <property type="entry name" value="MurA_subfamily"/>
</dbReference>
<evidence type="ECO:0000256" key="4">
    <source>
        <dbReference type="ARBA" id="ARBA00022618"/>
    </source>
</evidence>
<evidence type="ECO:0000259" key="16">
    <source>
        <dbReference type="Pfam" id="PF00275"/>
    </source>
</evidence>
<evidence type="ECO:0000256" key="6">
    <source>
        <dbReference type="ARBA" id="ARBA00022960"/>
    </source>
</evidence>
<dbReference type="Proteomes" id="UP000230232">
    <property type="component" value="Unassembled WGS sequence"/>
</dbReference>
<evidence type="ECO:0000256" key="14">
    <source>
        <dbReference type="ARBA" id="ARBA00042842"/>
    </source>
</evidence>
<keyword evidence="3" id="KW-0963">Cytoplasm</keyword>
<comment type="pathway">
    <text evidence="2">Cell wall biogenesis; peptidoglycan biosynthesis.</text>
</comment>
<dbReference type="PANTHER" id="PTHR43783">
    <property type="entry name" value="UDP-N-ACETYLGLUCOSAMINE 1-CARBOXYVINYLTRANSFERASE"/>
    <property type="match status" value="1"/>
</dbReference>
<gene>
    <name evidence="17" type="ORF">COV31_01430</name>
</gene>
<keyword evidence="4" id="KW-0132">Cell division</keyword>
<accession>A0A2H0R6R0</accession>
<keyword evidence="6" id="KW-0133">Cell shape</keyword>
<dbReference type="InterPro" id="IPR013792">
    <property type="entry name" value="RNA3'P_cycl/enolpyr_Trfase_a/b"/>
</dbReference>
<organism evidence="17 18">
    <name type="scientific">Candidatus Yanofskybacteria bacterium CG10_big_fil_rev_8_21_14_0_10_46_23</name>
    <dbReference type="NCBI Taxonomy" id="1975098"/>
    <lineage>
        <taxon>Bacteria</taxon>
        <taxon>Candidatus Yanofskyibacteriota</taxon>
    </lineage>
</organism>
<keyword evidence="7" id="KW-0573">Peptidoglycan synthesis</keyword>
<evidence type="ECO:0000256" key="3">
    <source>
        <dbReference type="ARBA" id="ARBA00022490"/>
    </source>
</evidence>
<proteinExistence type="inferred from homology"/>
<keyword evidence="5" id="KW-0808">Transferase</keyword>
<evidence type="ECO:0000313" key="17">
    <source>
        <dbReference type="EMBL" id="PIR41515.1"/>
    </source>
</evidence>
<dbReference type="GO" id="GO:0008760">
    <property type="term" value="F:UDP-N-acetylglucosamine 1-carboxyvinyltransferase activity"/>
    <property type="evidence" value="ECO:0007669"/>
    <property type="project" value="UniProtKB-EC"/>
</dbReference>
<comment type="subcellular location">
    <subcellularLocation>
        <location evidence="1">Cytoplasm</location>
    </subcellularLocation>
</comment>
<dbReference type="GO" id="GO:0009252">
    <property type="term" value="P:peptidoglycan biosynthetic process"/>
    <property type="evidence" value="ECO:0007669"/>
    <property type="project" value="UniProtKB-KW"/>
</dbReference>
<dbReference type="GO" id="GO:0051301">
    <property type="term" value="P:cell division"/>
    <property type="evidence" value="ECO:0007669"/>
    <property type="project" value="UniProtKB-KW"/>
</dbReference>
<evidence type="ECO:0000256" key="8">
    <source>
        <dbReference type="ARBA" id="ARBA00023306"/>
    </source>
</evidence>
<sequence>MSKIRASLLFLGPLLGKYNLDKLVKPGGDRIGSRPLTAHIIALSDLGFQIQETQDSLLITRHENKIKNPGEIWLTEQSVSATEILMLISAFLNRGSTLTLYGAATEPHIVTLANLLSQMGARIDGSGSSLVKITWPEDPGPPSEPFRIDDDFMELTTYAVAAAITKSDITLNSPEIKNLKLIDRYLQWLGISTRLDDQAKTWVVQGSQSNYKIHPQLTTIKAEPWPRFPTDVMSLFVPLATQCHGELKFIEYMYNDRFTFVQSLKDMGAKIEENPPPCYPRQWTNPPPRP</sequence>